<evidence type="ECO:0000259" key="3">
    <source>
        <dbReference type="SMART" id="SM01349"/>
    </source>
</evidence>
<accession>A0ABV0W747</accession>
<keyword evidence="1" id="KW-0677">Repeat</keyword>
<dbReference type="InterPro" id="IPR011989">
    <property type="entry name" value="ARM-like"/>
</dbReference>
<dbReference type="InterPro" id="IPR021133">
    <property type="entry name" value="HEAT_type_2"/>
</dbReference>
<dbReference type="PROSITE" id="PS50077">
    <property type="entry name" value="HEAT_REPEAT"/>
    <property type="match status" value="1"/>
</dbReference>
<feature type="repeat" description="HEAT" evidence="2">
    <location>
        <begin position="872"/>
        <end position="908"/>
    </location>
</feature>
<dbReference type="Proteomes" id="UP001444071">
    <property type="component" value="Unassembled WGS sequence"/>
</dbReference>
<dbReference type="InterPro" id="IPR034085">
    <property type="entry name" value="TOG"/>
</dbReference>
<sequence>MAMETLIVTHHPSIVYARPGLWTVLLSSMKIKAEELIERNLEAILPQLLEVNADSQAVKNAVGALSVLSPNKLLPRVMSHVIEALAQPTLLQVTREEYAIMQTPDGELYDNSIIQSAQKENTKKVNMKRENKAYSYKEQIIELELQEEIKKKKGIKDEVQLTSKQKEMIQIQLEKESAVRKRLQGLDVDLQSAVGLLEATLKAGPAQITRELPAVLQVLMPLLHSPLAAPRIQQVFLDIGVCLMPKHLHNLGVVVGHVTLRLLKPECDLDQAWGEEDLDTAAHRTVLLLNDHTVPQREGKTADVAPLAAPAFAFCFPLLNAMLRESSGSTEETESMMSRALQVISVHCQLRASTDGDDMELDENGPELLPRVNMLLLLTRVISTATPRLQVLASQCLTALCASAGGGDGCTVAEQPEIDVLLNALLSPCFSVRDASLRGLLEMEFALPTDSAESSGMSLLRRLWVARFDVEEEGRSLAEKLWESLGLELVPELCSLLIGDITHHVEAIRTAAAEAMSSAVSQYRDQSASVLGQLTELYHQKLYRPPPVLDALGRVISESPPDQWEARCGIALALNKLSQYLDESQVTPLFLFFVPDALNDRHTEVRRCMLDAALSALNTHGKDNVSSLLPVFEEFLKNAPQDASFDSVRQSVVILMGSLAKHLDKNDPKVKPIVAKLITALSTPSQQVQESVASCLPPLVPAIKDDAAGIVRNLLQLLLESDKYAERKGAAYGLAGLVKGLGILALKQQDIMATLTDAIQDKKNFRRREGALFAFEMLCNMLGKLFEPYVVHVLPHLLLCFGDGNQYVREAADDCAKAVMRNLSAHGVKLVLPSLLVALEEESWRTKAGSVELLGAMAYCAPKQLSSCLPSIVPKLTEVLTDSHVKVQKAGQQALRQIGSVIRNPEIL</sequence>
<dbReference type="Gene3D" id="1.25.10.10">
    <property type="entry name" value="Leucine-rich Repeat Variant"/>
    <property type="match status" value="2"/>
</dbReference>
<dbReference type="InterPro" id="IPR016024">
    <property type="entry name" value="ARM-type_fold"/>
</dbReference>
<reference evidence="4 5" key="1">
    <citation type="submission" date="2021-06" db="EMBL/GenBank/DDBJ databases">
        <authorList>
            <person name="Palmer J.M."/>
        </authorList>
    </citation>
    <scope>NUCLEOTIDE SEQUENCE [LARGE SCALE GENOMIC DNA]</scope>
    <source>
        <strain evidence="4 5">XR_2019</strain>
        <tissue evidence="4">Muscle</tissue>
    </source>
</reference>
<evidence type="ECO:0000256" key="2">
    <source>
        <dbReference type="PROSITE-ProRule" id="PRU00103"/>
    </source>
</evidence>
<dbReference type="Pfam" id="PF24987">
    <property type="entry name" value="HEAT_EF3_N"/>
    <property type="match status" value="1"/>
</dbReference>
<dbReference type="SMART" id="SM01349">
    <property type="entry name" value="TOG"/>
    <property type="match status" value="1"/>
</dbReference>
<gene>
    <name evidence="4" type="primary">GCN1_1</name>
    <name evidence="4" type="ORF">XENORESO_006181</name>
</gene>
<proteinExistence type="predicted"/>
<dbReference type="SUPFAM" id="SSF48371">
    <property type="entry name" value="ARM repeat"/>
    <property type="match status" value="2"/>
</dbReference>
<evidence type="ECO:0000256" key="1">
    <source>
        <dbReference type="ARBA" id="ARBA00022737"/>
    </source>
</evidence>
<organism evidence="4 5">
    <name type="scientific">Xenotaenia resolanae</name>
    <dbReference type="NCBI Taxonomy" id="208358"/>
    <lineage>
        <taxon>Eukaryota</taxon>
        <taxon>Metazoa</taxon>
        <taxon>Chordata</taxon>
        <taxon>Craniata</taxon>
        <taxon>Vertebrata</taxon>
        <taxon>Euteleostomi</taxon>
        <taxon>Actinopterygii</taxon>
        <taxon>Neopterygii</taxon>
        <taxon>Teleostei</taxon>
        <taxon>Neoteleostei</taxon>
        <taxon>Acanthomorphata</taxon>
        <taxon>Ovalentaria</taxon>
        <taxon>Atherinomorphae</taxon>
        <taxon>Cyprinodontiformes</taxon>
        <taxon>Goodeidae</taxon>
        <taxon>Xenotaenia</taxon>
    </lineage>
</organism>
<dbReference type="EMBL" id="JAHRIM010032157">
    <property type="protein sequence ID" value="MEQ2265360.1"/>
    <property type="molecule type" value="Genomic_DNA"/>
</dbReference>
<dbReference type="PANTHER" id="PTHR23346:SF7">
    <property type="entry name" value="STALLED RIBOSOME SENSOR GCN1"/>
    <property type="match status" value="1"/>
</dbReference>
<comment type="caution">
    <text evidence="4">The sequence shown here is derived from an EMBL/GenBank/DDBJ whole genome shotgun (WGS) entry which is preliminary data.</text>
</comment>
<evidence type="ECO:0000313" key="5">
    <source>
        <dbReference type="Proteomes" id="UP001444071"/>
    </source>
</evidence>
<feature type="domain" description="TOG" evidence="3">
    <location>
        <begin position="698"/>
        <end position="908"/>
    </location>
</feature>
<evidence type="ECO:0000313" key="4">
    <source>
        <dbReference type="EMBL" id="MEQ2265360.1"/>
    </source>
</evidence>
<feature type="non-terminal residue" evidence="4">
    <location>
        <position position="908"/>
    </location>
</feature>
<keyword evidence="5" id="KW-1185">Reference proteome</keyword>
<protein>
    <submittedName>
        <fullName evidence="4">Translational activator of GCN4</fullName>
    </submittedName>
</protein>
<dbReference type="PANTHER" id="PTHR23346">
    <property type="entry name" value="TRANSLATIONAL ACTIVATOR GCN1-RELATED"/>
    <property type="match status" value="1"/>
</dbReference>
<name>A0ABV0W747_9TELE</name>